<dbReference type="GO" id="GO:0032050">
    <property type="term" value="F:clathrin heavy chain binding"/>
    <property type="evidence" value="ECO:0007669"/>
    <property type="project" value="TreeGrafter"/>
</dbReference>
<evidence type="ECO:0000259" key="9">
    <source>
        <dbReference type="PROSITE" id="PS50942"/>
    </source>
</evidence>
<dbReference type="STRING" id="59895.A0A118JXU0"/>
<dbReference type="OMA" id="SHDEQCM"/>
<dbReference type="InterPro" id="IPR014712">
    <property type="entry name" value="ANTH_dom_sf"/>
</dbReference>
<dbReference type="OrthoDB" id="682511at2759"/>
<evidence type="ECO:0000313" key="11">
    <source>
        <dbReference type="Proteomes" id="UP000243975"/>
    </source>
</evidence>
<dbReference type="Gene3D" id="1.25.40.90">
    <property type="match status" value="1"/>
</dbReference>
<evidence type="ECO:0000256" key="5">
    <source>
        <dbReference type="ARBA" id="ARBA00023034"/>
    </source>
</evidence>
<dbReference type="GO" id="GO:0030136">
    <property type="term" value="C:clathrin-coated vesicle"/>
    <property type="evidence" value="ECO:0007669"/>
    <property type="project" value="UniProtKB-SubCell"/>
</dbReference>
<sequence>MWRRVSGAFKDENSLIKARLTSRRSTFWNPDIQKAVIKATNHDESYVDIHHTQCVYAWINKSEEYLRPVLWALSVRMERTHNWVVALKGLMLMHGVFCCKVPAVQTIGRLPFDLTDFKHGHSGNVKRWSFEAFIRDYYAFLDQKSAFLYLLSQQQKDNQERSEKSLILQDLVWLQKLQPLLDMLLQIKPRYAASTNLLVLEAMECIVAESFDIYGHICNRIVSILGRIYSTSITEAKITLFIIEKATDQQKQLSKYLDFCRNIGVVKASERPKVEHISRADIQNLENLIKSGSNQSGNKQFLPKEEQKYVIMEEKTTTETHESNDSRSGLRTTITTDEWEVFEDDELQSDQQLELISLDSPMETRNNNTNPFGYCNTHELPDLISF</sequence>
<evidence type="ECO:0000256" key="7">
    <source>
        <dbReference type="ARBA" id="ARBA00023176"/>
    </source>
</evidence>
<dbReference type="GO" id="GO:0000149">
    <property type="term" value="F:SNARE binding"/>
    <property type="evidence" value="ECO:0007669"/>
    <property type="project" value="TreeGrafter"/>
</dbReference>
<dbReference type="PROSITE" id="PS50942">
    <property type="entry name" value="ENTH"/>
    <property type="match status" value="1"/>
</dbReference>
<proteinExistence type="predicted"/>
<dbReference type="InterPro" id="IPR011417">
    <property type="entry name" value="ANTH_dom"/>
</dbReference>
<keyword evidence="5" id="KW-0333">Golgi apparatus</keyword>
<accession>A0A118JXU0</accession>
<keyword evidence="4" id="KW-0254">Endocytosis</keyword>
<dbReference type="AlphaFoldDB" id="A0A118JXU0"/>
<dbReference type="Gramene" id="KVH97511">
    <property type="protein sequence ID" value="KVH97511"/>
    <property type="gene ID" value="Ccrd_000405"/>
</dbReference>
<dbReference type="Gene3D" id="1.20.58.150">
    <property type="entry name" value="ANTH domain"/>
    <property type="match status" value="1"/>
</dbReference>
<dbReference type="GO" id="GO:0005905">
    <property type="term" value="C:clathrin-coated pit"/>
    <property type="evidence" value="ECO:0007669"/>
    <property type="project" value="UniProtKB-SubCell"/>
</dbReference>
<dbReference type="GO" id="GO:0048268">
    <property type="term" value="P:clathrin coat assembly"/>
    <property type="evidence" value="ECO:0007669"/>
    <property type="project" value="InterPro"/>
</dbReference>
<dbReference type="InterPro" id="IPR045192">
    <property type="entry name" value="AP180-like"/>
</dbReference>
<dbReference type="InterPro" id="IPR013809">
    <property type="entry name" value="ENTH"/>
</dbReference>
<organism evidence="10 11">
    <name type="scientific">Cynara cardunculus var. scolymus</name>
    <name type="common">Globe artichoke</name>
    <name type="synonym">Cynara scolymus</name>
    <dbReference type="NCBI Taxonomy" id="59895"/>
    <lineage>
        <taxon>Eukaryota</taxon>
        <taxon>Viridiplantae</taxon>
        <taxon>Streptophyta</taxon>
        <taxon>Embryophyta</taxon>
        <taxon>Tracheophyta</taxon>
        <taxon>Spermatophyta</taxon>
        <taxon>Magnoliopsida</taxon>
        <taxon>eudicotyledons</taxon>
        <taxon>Gunneridae</taxon>
        <taxon>Pentapetalae</taxon>
        <taxon>asterids</taxon>
        <taxon>campanulids</taxon>
        <taxon>Asterales</taxon>
        <taxon>Asteraceae</taxon>
        <taxon>Carduoideae</taxon>
        <taxon>Cardueae</taxon>
        <taxon>Carduinae</taxon>
        <taxon>Cynara</taxon>
    </lineage>
</organism>
<keyword evidence="6" id="KW-0472">Membrane</keyword>
<keyword evidence="7" id="KW-0168">Coated pit</keyword>
<keyword evidence="11" id="KW-1185">Reference proteome</keyword>
<evidence type="ECO:0000313" key="10">
    <source>
        <dbReference type="EMBL" id="KVH97511.1"/>
    </source>
</evidence>
<dbReference type="GO" id="GO:0005794">
    <property type="term" value="C:Golgi apparatus"/>
    <property type="evidence" value="ECO:0007669"/>
    <property type="project" value="UniProtKB-SubCell"/>
</dbReference>
<evidence type="ECO:0000256" key="3">
    <source>
        <dbReference type="ARBA" id="ARBA00004600"/>
    </source>
</evidence>
<reference evidence="10 11" key="1">
    <citation type="journal article" date="2016" name="Sci. Rep.">
        <title>The genome sequence of the outbreeding globe artichoke constructed de novo incorporating a phase-aware low-pass sequencing strategy of F1 progeny.</title>
        <authorList>
            <person name="Scaglione D."/>
            <person name="Reyes-Chin-Wo S."/>
            <person name="Acquadro A."/>
            <person name="Froenicke L."/>
            <person name="Portis E."/>
            <person name="Beitel C."/>
            <person name="Tirone M."/>
            <person name="Mauro R."/>
            <person name="Lo Monaco A."/>
            <person name="Mauromicale G."/>
            <person name="Faccioli P."/>
            <person name="Cattivelli L."/>
            <person name="Rieseberg L."/>
            <person name="Michelmore R."/>
            <person name="Lanteri S."/>
        </authorList>
    </citation>
    <scope>NUCLEOTIDE SEQUENCE [LARGE SCALE GENOMIC DNA]</scope>
    <source>
        <strain evidence="10">2C</strain>
    </source>
</reference>
<dbReference type="SUPFAM" id="SSF89009">
    <property type="entry name" value="GAT-like domain"/>
    <property type="match status" value="1"/>
</dbReference>
<dbReference type="GO" id="GO:0005546">
    <property type="term" value="F:phosphatidylinositol-4,5-bisphosphate binding"/>
    <property type="evidence" value="ECO:0007669"/>
    <property type="project" value="TreeGrafter"/>
</dbReference>
<comment type="subcellular location">
    <subcellularLocation>
        <location evidence="1">Cytoplasmic vesicle</location>
        <location evidence="1">Clathrin-coated vesicle</location>
    </subcellularLocation>
    <subcellularLocation>
        <location evidence="2">Golgi apparatus</location>
    </subcellularLocation>
    <subcellularLocation>
        <location evidence="3">Membrane</location>
        <location evidence="3">Clathrin-coated pit</location>
    </subcellularLocation>
</comment>
<dbReference type="Pfam" id="PF07651">
    <property type="entry name" value="ANTH"/>
    <property type="match status" value="1"/>
</dbReference>
<evidence type="ECO:0000256" key="4">
    <source>
        <dbReference type="ARBA" id="ARBA00022583"/>
    </source>
</evidence>
<dbReference type="GO" id="GO:0005545">
    <property type="term" value="F:1-phosphatidylinositol binding"/>
    <property type="evidence" value="ECO:0007669"/>
    <property type="project" value="InterPro"/>
</dbReference>
<evidence type="ECO:0000256" key="1">
    <source>
        <dbReference type="ARBA" id="ARBA00004132"/>
    </source>
</evidence>
<dbReference type="GO" id="GO:0072583">
    <property type="term" value="P:clathrin-dependent endocytosis"/>
    <property type="evidence" value="ECO:0007669"/>
    <property type="project" value="InterPro"/>
</dbReference>
<dbReference type="GO" id="GO:0006900">
    <property type="term" value="P:vesicle budding from membrane"/>
    <property type="evidence" value="ECO:0007669"/>
    <property type="project" value="TreeGrafter"/>
</dbReference>
<dbReference type="PANTHER" id="PTHR22951:SF19">
    <property type="entry name" value="OS08G0467300 PROTEIN"/>
    <property type="match status" value="1"/>
</dbReference>
<keyword evidence="8" id="KW-0968">Cytoplasmic vesicle</keyword>
<comment type="caution">
    <text evidence="10">The sequence shown here is derived from an EMBL/GenBank/DDBJ whole genome shotgun (WGS) entry which is preliminary data.</text>
</comment>
<dbReference type="Proteomes" id="UP000243975">
    <property type="component" value="Unassembled WGS sequence"/>
</dbReference>
<dbReference type="InterPro" id="IPR008942">
    <property type="entry name" value="ENTH_VHS"/>
</dbReference>
<name>A0A118JXU0_CYNCS</name>
<evidence type="ECO:0000256" key="8">
    <source>
        <dbReference type="ARBA" id="ARBA00023329"/>
    </source>
</evidence>
<dbReference type="PANTHER" id="PTHR22951">
    <property type="entry name" value="CLATHRIN ASSEMBLY PROTEIN"/>
    <property type="match status" value="1"/>
</dbReference>
<dbReference type="FunFam" id="1.25.40.90:FF:000027">
    <property type="entry name" value="Putative clathrin assembly protein"/>
    <property type="match status" value="1"/>
</dbReference>
<gene>
    <name evidence="10" type="ORF">Ccrd_000405</name>
</gene>
<dbReference type="InterPro" id="IPR048050">
    <property type="entry name" value="ANTH_N_plant"/>
</dbReference>
<dbReference type="EMBL" id="LEKV01003831">
    <property type="protein sequence ID" value="KVH97511.1"/>
    <property type="molecule type" value="Genomic_DNA"/>
</dbReference>
<evidence type="ECO:0000256" key="6">
    <source>
        <dbReference type="ARBA" id="ARBA00023136"/>
    </source>
</evidence>
<dbReference type="CDD" id="cd16987">
    <property type="entry name" value="ANTH_N_AP180_plant"/>
    <property type="match status" value="1"/>
</dbReference>
<feature type="domain" description="ENTH" evidence="9">
    <location>
        <begin position="24"/>
        <end position="155"/>
    </location>
</feature>
<dbReference type="SUPFAM" id="SSF48464">
    <property type="entry name" value="ENTH/VHS domain"/>
    <property type="match status" value="1"/>
</dbReference>
<evidence type="ECO:0000256" key="2">
    <source>
        <dbReference type="ARBA" id="ARBA00004555"/>
    </source>
</evidence>
<protein>
    <recommendedName>
        <fullName evidence="9">ENTH domain-containing protein</fullName>
    </recommendedName>
</protein>